<evidence type="ECO:0000256" key="1">
    <source>
        <dbReference type="ARBA" id="ARBA00023015"/>
    </source>
</evidence>
<dbReference type="RefSeq" id="WP_179751263.1">
    <property type="nucleotide sequence ID" value="NZ_JACCBU010000001.1"/>
</dbReference>
<dbReference type="Proteomes" id="UP000569914">
    <property type="component" value="Unassembled WGS sequence"/>
</dbReference>
<evidence type="ECO:0000259" key="5">
    <source>
        <dbReference type="PROSITE" id="PS50977"/>
    </source>
</evidence>
<organism evidence="6 7">
    <name type="scientific">Microlunatus parietis</name>
    <dbReference type="NCBI Taxonomy" id="682979"/>
    <lineage>
        <taxon>Bacteria</taxon>
        <taxon>Bacillati</taxon>
        <taxon>Actinomycetota</taxon>
        <taxon>Actinomycetes</taxon>
        <taxon>Propionibacteriales</taxon>
        <taxon>Propionibacteriaceae</taxon>
        <taxon>Microlunatus</taxon>
    </lineage>
</organism>
<dbReference type="Gene3D" id="1.10.357.10">
    <property type="entry name" value="Tetracycline Repressor, domain 2"/>
    <property type="match status" value="1"/>
</dbReference>
<keyword evidence="1" id="KW-0805">Transcription regulation</keyword>
<evidence type="ECO:0000313" key="6">
    <source>
        <dbReference type="EMBL" id="NYE71250.1"/>
    </source>
</evidence>
<dbReference type="AlphaFoldDB" id="A0A7Y9LC20"/>
<dbReference type="GO" id="GO:0000976">
    <property type="term" value="F:transcription cis-regulatory region binding"/>
    <property type="evidence" value="ECO:0007669"/>
    <property type="project" value="TreeGrafter"/>
</dbReference>
<dbReference type="SUPFAM" id="SSF46689">
    <property type="entry name" value="Homeodomain-like"/>
    <property type="match status" value="1"/>
</dbReference>
<keyword evidence="2 4" id="KW-0238">DNA-binding</keyword>
<keyword evidence="7" id="KW-1185">Reference proteome</keyword>
<name>A0A7Y9LC20_9ACTN</name>
<dbReference type="PRINTS" id="PR00455">
    <property type="entry name" value="HTHTETR"/>
</dbReference>
<evidence type="ECO:0000256" key="4">
    <source>
        <dbReference type="PROSITE-ProRule" id="PRU00335"/>
    </source>
</evidence>
<evidence type="ECO:0000256" key="3">
    <source>
        <dbReference type="ARBA" id="ARBA00023163"/>
    </source>
</evidence>
<dbReference type="Pfam" id="PF00440">
    <property type="entry name" value="TetR_N"/>
    <property type="match status" value="1"/>
</dbReference>
<dbReference type="InterPro" id="IPR050109">
    <property type="entry name" value="HTH-type_TetR-like_transc_reg"/>
</dbReference>
<dbReference type="InterPro" id="IPR009057">
    <property type="entry name" value="Homeodomain-like_sf"/>
</dbReference>
<reference evidence="6 7" key="1">
    <citation type="submission" date="2020-07" db="EMBL/GenBank/DDBJ databases">
        <title>Sequencing the genomes of 1000 actinobacteria strains.</title>
        <authorList>
            <person name="Klenk H.-P."/>
        </authorList>
    </citation>
    <scope>NUCLEOTIDE SEQUENCE [LARGE SCALE GENOMIC DNA]</scope>
    <source>
        <strain evidence="6 7">DSM 22083</strain>
    </source>
</reference>
<dbReference type="PANTHER" id="PTHR30055:SF234">
    <property type="entry name" value="HTH-TYPE TRANSCRIPTIONAL REGULATOR BETI"/>
    <property type="match status" value="1"/>
</dbReference>
<sequence length="204" mass="22186">MAPQPGKDSPAVQARRRRQQDRIVRAAATLFARQGIHRTSMQQIAAEAGMSVGSLYQYLPNKEAIIAEATLANDRATAQVLGEHPDFQQLRDLLGETLRRTAAAAVEHVVLSVEISAEASRNPAVAERLAEQFETACGLLGDAFRRLDPELGEPEARTRAELYIVAQAGFSTLRASRVRATGLAEAGDRILDLVLPPTHTEEKP</sequence>
<evidence type="ECO:0000256" key="2">
    <source>
        <dbReference type="ARBA" id="ARBA00023125"/>
    </source>
</evidence>
<keyword evidence="3" id="KW-0804">Transcription</keyword>
<feature type="domain" description="HTH tetR-type" evidence="5">
    <location>
        <begin position="17"/>
        <end position="77"/>
    </location>
</feature>
<protein>
    <submittedName>
        <fullName evidence="6">AcrR family transcriptional regulator</fullName>
    </submittedName>
</protein>
<gene>
    <name evidence="6" type="ORF">BKA15_002579</name>
</gene>
<evidence type="ECO:0000313" key="7">
    <source>
        <dbReference type="Proteomes" id="UP000569914"/>
    </source>
</evidence>
<dbReference type="EMBL" id="JACCBU010000001">
    <property type="protein sequence ID" value="NYE71250.1"/>
    <property type="molecule type" value="Genomic_DNA"/>
</dbReference>
<feature type="DNA-binding region" description="H-T-H motif" evidence="4">
    <location>
        <begin position="40"/>
        <end position="59"/>
    </location>
</feature>
<dbReference type="PROSITE" id="PS50977">
    <property type="entry name" value="HTH_TETR_2"/>
    <property type="match status" value="1"/>
</dbReference>
<dbReference type="InterPro" id="IPR001647">
    <property type="entry name" value="HTH_TetR"/>
</dbReference>
<proteinExistence type="predicted"/>
<dbReference type="GO" id="GO:0003700">
    <property type="term" value="F:DNA-binding transcription factor activity"/>
    <property type="evidence" value="ECO:0007669"/>
    <property type="project" value="TreeGrafter"/>
</dbReference>
<dbReference type="PANTHER" id="PTHR30055">
    <property type="entry name" value="HTH-TYPE TRANSCRIPTIONAL REGULATOR RUTR"/>
    <property type="match status" value="1"/>
</dbReference>
<accession>A0A7Y9LC20</accession>
<comment type="caution">
    <text evidence="6">The sequence shown here is derived from an EMBL/GenBank/DDBJ whole genome shotgun (WGS) entry which is preliminary data.</text>
</comment>